<feature type="domain" description="CobE/GbiG C-terminal" evidence="6">
    <location>
        <begin position="256"/>
        <end position="377"/>
    </location>
</feature>
<evidence type="ECO:0000256" key="3">
    <source>
        <dbReference type="ARBA" id="ARBA00022679"/>
    </source>
</evidence>
<dbReference type="Pfam" id="PF11761">
    <property type="entry name" value="CbiG_mid"/>
    <property type="match status" value="1"/>
</dbReference>
<keyword evidence="2 11" id="KW-0489">Methyltransferase</keyword>
<dbReference type="InterPro" id="IPR038029">
    <property type="entry name" value="GbiG_N_sf"/>
</dbReference>
<evidence type="ECO:0000313" key="11">
    <source>
        <dbReference type="EMBL" id="RHC85086.1"/>
    </source>
</evidence>
<dbReference type="Proteomes" id="UP000434916">
    <property type="component" value="Unassembled WGS sequence"/>
</dbReference>
<dbReference type="InterPro" id="IPR021744">
    <property type="entry name" value="CbiG_N"/>
</dbReference>
<dbReference type="GO" id="GO:0046026">
    <property type="term" value="F:precorrin-4 C11-methyltransferase activity"/>
    <property type="evidence" value="ECO:0007669"/>
    <property type="project" value="UniProtKB-EC"/>
</dbReference>
<reference evidence="13 14" key="2">
    <citation type="journal article" date="2019" name="Nat. Med.">
        <title>A library of human gut bacterial isolates paired with longitudinal multiomics data enables mechanistic microbiome research.</title>
        <authorList>
            <person name="Poyet M."/>
            <person name="Groussin M."/>
            <person name="Gibbons S.M."/>
            <person name="Avila-Pacheco J."/>
            <person name="Jiang X."/>
            <person name="Kearney S.M."/>
            <person name="Perrotta A.R."/>
            <person name="Berdy B."/>
            <person name="Zhao S."/>
            <person name="Lieberman T.D."/>
            <person name="Swanson P.K."/>
            <person name="Smith M."/>
            <person name="Roesemann S."/>
            <person name="Alexander J.E."/>
            <person name="Rich S.A."/>
            <person name="Livny J."/>
            <person name="Vlamakis H."/>
            <person name="Clish C."/>
            <person name="Bullock K."/>
            <person name="Deik A."/>
            <person name="Scott J."/>
            <person name="Pierce K.A."/>
            <person name="Xavier R.J."/>
            <person name="Alm E.J."/>
        </authorList>
    </citation>
    <scope>NUCLEOTIDE SEQUENCE [LARGE SCALE GENOMIC DNA]</scope>
    <source>
        <strain evidence="10 14">BIOML-A11</strain>
        <strain evidence="9 13">BIOML-A29</strain>
    </source>
</reference>
<comment type="caution">
    <text evidence="11">The sequence shown here is derived from an EMBL/GenBank/DDBJ whole genome shotgun (WGS) entry which is preliminary data.</text>
</comment>
<dbReference type="Pfam" id="PF01890">
    <property type="entry name" value="CbiG_C"/>
    <property type="match status" value="1"/>
</dbReference>
<dbReference type="Proteomes" id="UP000482671">
    <property type="component" value="Unassembled WGS sequence"/>
</dbReference>
<dbReference type="EMBL" id="QSII01000012">
    <property type="protein sequence ID" value="RHC85086.1"/>
    <property type="molecule type" value="Genomic_DNA"/>
</dbReference>
<sequence>MSKNTLNILVVSASSLSLARKIRDEYPGKTVIYCREADNDIEPVTSFKELTGNLFDKSETIVFIGAMGICVRSIAPYIKSKYTDPAVICLDSTGKYVVSVLSGHIGGANELTHELARILDAEAVVTTQSDNQGLWALDTFAKQYGWEQDVYNPQEGIISFFQTDFEKIDEETFNASREKAMNECVARFVNCRPTALLLDIRTKETDYMKETCPPHVDVFYKYKDIDLEKYELLITVSPTYYHKSPIPCLSFFPKVLHLGIGCKKGLTDMKSVLTDLYICSIFYRFNLKSIANVSSIDLKKEEPILKELADTYLRSPFKTYPAEVLDKVPVPHPSSTVKKATGSGSVAEAAAILSAEGGPLLVGKQKGQTKDFTYAIAISKSAIQDEEDSQQKGKQGHGHIEIVGAGPGDPELISIRGRRMLENADLILYAGSLVPKELTLCAKKGSTIRSSADMNLEEQFALIKKFYDKGKFIVRLHTGDPCIYGAIQEQMAFFDRYGMSYHITPGISSFQAAAAALRSQFTIPEKVQTIILTRGEGRTPMPEKEQLHKLAASQSTMCIFLSAGIAGQVQKELLEHYPPTTPVAACYKLTWKDERIYRGELKDLEQIVKENNLTLTTLLVVGDAIDNRTGVSRLYAEEFKHLYRR</sequence>
<evidence type="ECO:0000256" key="2">
    <source>
        <dbReference type="ARBA" id="ARBA00022603"/>
    </source>
</evidence>
<dbReference type="NCBIfam" id="TIGR01465">
    <property type="entry name" value="cobM_cbiF"/>
    <property type="match status" value="1"/>
</dbReference>
<gene>
    <name evidence="11" type="primary">cobM</name>
    <name evidence="11" type="ORF">DW828_10275</name>
    <name evidence="9" type="ORF">GMD82_11715</name>
    <name evidence="10" type="ORF">GME02_17830</name>
</gene>
<evidence type="ECO:0000259" key="8">
    <source>
        <dbReference type="Pfam" id="PF11761"/>
    </source>
</evidence>
<comment type="similarity">
    <text evidence="1">Belongs to the precorrin methyltransferase family.</text>
</comment>
<dbReference type="InterPro" id="IPR002750">
    <property type="entry name" value="CobE/GbiG_C"/>
</dbReference>
<evidence type="ECO:0000313" key="13">
    <source>
        <dbReference type="Proteomes" id="UP000434916"/>
    </source>
</evidence>
<dbReference type="Gene3D" id="3.30.950.10">
    <property type="entry name" value="Methyltransferase, Cobalt-precorrin-4 Transmethylase, Domain 2"/>
    <property type="match status" value="1"/>
</dbReference>
<proteinExistence type="inferred from homology"/>
<protein>
    <submittedName>
        <fullName evidence="11">Precorrin-4 C(11)-methyltransferase</fullName>
        <ecNumber evidence="11">2.1.1.133</ecNumber>
    </submittedName>
</protein>
<dbReference type="PANTHER" id="PTHR37477">
    <property type="entry name" value="COBALT-PRECORRIN-5A HYDROLASE"/>
    <property type="match status" value="1"/>
</dbReference>
<evidence type="ECO:0000259" key="7">
    <source>
        <dbReference type="Pfam" id="PF11760"/>
    </source>
</evidence>
<evidence type="ECO:0000259" key="5">
    <source>
        <dbReference type="Pfam" id="PF00590"/>
    </source>
</evidence>
<dbReference type="Gene3D" id="3.40.1010.10">
    <property type="entry name" value="Cobalt-precorrin-4 Transmethylase, Domain 1"/>
    <property type="match status" value="1"/>
</dbReference>
<dbReference type="SUPFAM" id="SSF159664">
    <property type="entry name" value="CobE/GbiG C-terminal domain-like"/>
    <property type="match status" value="1"/>
</dbReference>
<dbReference type="AlphaFoldDB" id="A0A3R6BA09"/>
<dbReference type="InterPro" id="IPR021745">
    <property type="entry name" value="CbiG_mid"/>
</dbReference>
<dbReference type="PANTHER" id="PTHR37477:SF1">
    <property type="entry name" value="COBALT-PRECORRIN-5A HYDROLASE"/>
    <property type="match status" value="1"/>
</dbReference>
<evidence type="ECO:0000313" key="9">
    <source>
        <dbReference type="EMBL" id="MTU40119.1"/>
    </source>
</evidence>
<dbReference type="Gene3D" id="3.40.50.11220">
    <property type="match status" value="1"/>
</dbReference>
<dbReference type="EMBL" id="WNDD01000025">
    <property type="protein sequence ID" value="MTV03463.1"/>
    <property type="molecule type" value="Genomic_DNA"/>
</dbReference>
<reference evidence="11 12" key="1">
    <citation type="submission" date="2018-08" db="EMBL/GenBank/DDBJ databases">
        <title>A genome reference for cultivated species of the human gut microbiota.</title>
        <authorList>
            <person name="Zou Y."/>
            <person name="Xue W."/>
            <person name="Luo G."/>
        </authorList>
    </citation>
    <scope>NUCLEOTIDE SEQUENCE [LARGE SCALE GENOMIC DNA]</scope>
    <source>
        <strain evidence="11 12">AM34-17</strain>
    </source>
</reference>
<dbReference type="GO" id="GO:0032259">
    <property type="term" value="P:methylation"/>
    <property type="evidence" value="ECO:0007669"/>
    <property type="project" value="UniProtKB-KW"/>
</dbReference>
<evidence type="ECO:0000256" key="1">
    <source>
        <dbReference type="ARBA" id="ARBA00005879"/>
    </source>
</evidence>
<dbReference type="InterPro" id="IPR035996">
    <property type="entry name" value="4pyrrol_Methylase_sf"/>
</dbReference>
<evidence type="ECO:0000256" key="4">
    <source>
        <dbReference type="ARBA" id="ARBA00022691"/>
    </source>
</evidence>
<dbReference type="Gene3D" id="3.30.420.180">
    <property type="entry name" value="CobE/GbiG C-terminal domain"/>
    <property type="match status" value="1"/>
</dbReference>
<keyword evidence="4" id="KW-0949">S-adenosyl-L-methionine</keyword>
<dbReference type="InterPro" id="IPR014777">
    <property type="entry name" value="4pyrrole_Mease_sub1"/>
</dbReference>
<keyword evidence="3 11" id="KW-0808">Transferase</keyword>
<name>A0A3R6BA09_9BACT</name>
<dbReference type="EMBL" id="WNCN01000014">
    <property type="protein sequence ID" value="MTU40119.1"/>
    <property type="molecule type" value="Genomic_DNA"/>
</dbReference>
<feature type="domain" description="Tetrapyrrole methylase" evidence="5">
    <location>
        <begin position="402"/>
        <end position="604"/>
    </location>
</feature>
<dbReference type="CDD" id="cd11641">
    <property type="entry name" value="Precorrin-4_C11-MT"/>
    <property type="match status" value="1"/>
</dbReference>
<keyword evidence="13" id="KW-1185">Reference proteome</keyword>
<dbReference type="SUPFAM" id="SSF53790">
    <property type="entry name" value="Tetrapyrrole methylase"/>
    <property type="match status" value="1"/>
</dbReference>
<organism evidence="11 12">
    <name type="scientific">Parabacteroides merdae</name>
    <dbReference type="NCBI Taxonomy" id="46503"/>
    <lineage>
        <taxon>Bacteria</taxon>
        <taxon>Pseudomonadati</taxon>
        <taxon>Bacteroidota</taxon>
        <taxon>Bacteroidia</taxon>
        <taxon>Bacteroidales</taxon>
        <taxon>Tannerellaceae</taxon>
        <taxon>Parabacteroides</taxon>
    </lineage>
</organism>
<dbReference type="InterPro" id="IPR052553">
    <property type="entry name" value="CbiG_hydrolase"/>
</dbReference>
<evidence type="ECO:0000259" key="6">
    <source>
        <dbReference type="Pfam" id="PF01890"/>
    </source>
</evidence>
<dbReference type="GO" id="GO:0009236">
    <property type="term" value="P:cobalamin biosynthetic process"/>
    <property type="evidence" value="ECO:0007669"/>
    <property type="project" value="InterPro"/>
</dbReference>
<feature type="domain" description="Cobalamin synthesis G N-terminal" evidence="7">
    <location>
        <begin position="50"/>
        <end position="130"/>
    </location>
</feature>
<dbReference type="Proteomes" id="UP000286260">
    <property type="component" value="Unassembled WGS sequence"/>
</dbReference>
<dbReference type="Pfam" id="PF11760">
    <property type="entry name" value="CbiG_N"/>
    <property type="match status" value="1"/>
</dbReference>
<accession>A0A3R6BA09</accession>
<dbReference type="InterPro" id="IPR006362">
    <property type="entry name" value="Cbl_synth_CobM/CibF"/>
</dbReference>
<dbReference type="EC" id="2.1.1.133" evidence="11"/>
<evidence type="ECO:0000313" key="12">
    <source>
        <dbReference type="Proteomes" id="UP000286260"/>
    </source>
</evidence>
<evidence type="ECO:0000313" key="14">
    <source>
        <dbReference type="Proteomes" id="UP000482671"/>
    </source>
</evidence>
<dbReference type="SUPFAM" id="SSF159672">
    <property type="entry name" value="CbiG N-terminal domain-like"/>
    <property type="match status" value="1"/>
</dbReference>
<dbReference type="InterPro" id="IPR000878">
    <property type="entry name" value="4pyrrol_Mease"/>
</dbReference>
<dbReference type="Pfam" id="PF00590">
    <property type="entry name" value="TP_methylase"/>
    <property type="match status" value="1"/>
</dbReference>
<dbReference type="RefSeq" id="WP_022322139.1">
    <property type="nucleotide sequence ID" value="NZ_BAABZJ010000001.1"/>
</dbReference>
<dbReference type="InterPro" id="IPR036518">
    <property type="entry name" value="CobE/GbiG_C_sf"/>
</dbReference>
<evidence type="ECO:0000313" key="10">
    <source>
        <dbReference type="EMBL" id="MTV03463.1"/>
    </source>
</evidence>
<dbReference type="InterPro" id="IPR014776">
    <property type="entry name" value="4pyrrole_Mease_sub2"/>
</dbReference>
<feature type="domain" description="Cobalamin biosynthesis central region" evidence="8">
    <location>
        <begin position="177"/>
        <end position="253"/>
    </location>
</feature>